<evidence type="ECO:0000256" key="3">
    <source>
        <dbReference type="RuleBase" id="RU000363"/>
    </source>
</evidence>
<name>A0A482VMI2_ASBVE</name>
<dbReference type="AlphaFoldDB" id="A0A482VMI2"/>
<organism evidence="4 5">
    <name type="scientific">Asbolus verrucosus</name>
    <name type="common">Desert ironclad beetle</name>
    <dbReference type="NCBI Taxonomy" id="1661398"/>
    <lineage>
        <taxon>Eukaryota</taxon>
        <taxon>Metazoa</taxon>
        <taxon>Ecdysozoa</taxon>
        <taxon>Arthropoda</taxon>
        <taxon>Hexapoda</taxon>
        <taxon>Insecta</taxon>
        <taxon>Pterygota</taxon>
        <taxon>Neoptera</taxon>
        <taxon>Endopterygota</taxon>
        <taxon>Coleoptera</taxon>
        <taxon>Polyphaga</taxon>
        <taxon>Cucujiformia</taxon>
        <taxon>Tenebrionidae</taxon>
        <taxon>Pimeliinae</taxon>
        <taxon>Asbolus</taxon>
    </lineage>
</organism>
<keyword evidence="5" id="KW-1185">Reference proteome</keyword>
<dbReference type="Pfam" id="PF00106">
    <property type="entry name" value="adh_short"/>
    <property type="match status" value="2"/>
</dbReference>
<dbReference type="FunFam" id="3.40.50.720:FF:000149">
    <property type="entry name" value="15-hydroxyprostaglandin dehydrogenase [NAD(+)]"/>
    <property type="match status" value="1"/>
</dbReference>
<dbReference type="GO" id="GO:0016616">
    <property type="term" value="F:oxidoreductase activity, acting on the CH-OH group of donors, NAD or NADP as acceptor"/>
    <property type="evidence" value="ECO:0007669"/>
    <property type="project" value="TreeGrafter"/>
</dbReference>
<dbReference type="PANTHER" id="PTHR44229">
    <property type="entry name" value="15-HYDROXYPROSTAGLANDIN DEHYDROGENASE [NAD(+)]"/>
    <property type="match status" value="1"/>
</dbReference>
<accession>A0A482VMI2</accession>
<dbReference type="InterPro" id="IPR036291">
    <property type="entry name" value="NAD(P)-bd_dom_sf"/>
</dbReference>
<dbReference type="PANTHER" id="PTHR44229:SF8">
    <property type="entry name" value="ALCOHOL DEHYDROGENASE-RELATED"/>
    <property type="match status" value="1"/>
</dbReference>
<dbReference type="PRINTS" id="PR00081">
    <property type="entry name" value="GDHRDH"/>
</dbReference>
<dbReference type="Gene3D" id="3.40.50.720">
    <property type="entry name" value="NAD(P)-binding Rossmann-like Domain"/>
    <property type="match status" value="2"/>
</dbReference>
<keyword evidence="2" id="KW-0560">Oxidoreductase</keyword>
<dbReference type="PROSITE" id="PS00061">
    <property type="entry name" value="ADH_SHORT"/>
    <property type="match status" value="1"/>
</dbReference>
<dbReference type="Proteomes" id="UP000292052">
    <property type="component" value="Unassembled WGS sequence"/>
</dbReference>
<dbReference type="InterPro" id="IPR020904">
    <property type="entry name" value="Sc_DH/Rdtase_CS"/>
</dbReference>
<reference evidence="4 5" key="1">
    <citation type="submission" date="2017-03" db="EMBL/GenBank/DDBJ databases">
        <title>Genome of the blue death feigning beetle - Asbolus verrucosus.</title>
        <authorList>
            <person name="Rider S.D."/>
        </authorList>
    </citation>
    <scope>NUCLEOTIDE SEQUENCE [LARGE SCALE GENOMIC DNA]</scope>
    <source>
        <strain evidence="4">Butters</strain>
        <tissue evidence="4">Head and leg muscle</tissue>
    </source>
</reference>
<evidence type="ECO:0000313" key="4">
    <source>
        <dbReference type="EMBL" id="RZC33904.1"/>
    </source>
</evidence>
<dbReference type="STRING" id="1661398.A0A482VMI2"/>
<dbReference type="FunFam" id="3.40.50.720:FF:000338">
    <property type="entry name" value="3-oxoacyl-ACP reductase FabG"/>
    <property type="match status" value="1"/>
</dbReference>
<dbReference type="EMBL" id="QDEB01084609">
    <property type="protein sequence ID" value="RZC33904.1"/>
    <property type="molecule type" value="Genomic_DNA"/>
</dbReference>
<evidence type="ECO:0000256" key="1">
    <source>
        <dbReference type="ARBA" id="ARBA00006484"/>
    </source>
</evidence>
<dbReference type="SUPFAM" id="SSF51735">
    <property type="entry name" value="NAD(P)-binding Rossmann-fold domains"/>
    <property type="match status" value="2"/>
</dbReference>
<evidence type="ECO:0000256" key="2">
    <source>
        <dbReference type="ARBA" id="ARBA00023002"/>
    </source>
</evidence>
<protein>
    <submittedName>
        <fullName evidence="4">Adh short, KR and/or NAD binding 4 domain containing protein</fullName>
    </submittedName>
</protein>
<gene>
    <name evidence="4" type="ORF">BDFB_005470</name>
</gene>
<comment type="caution">
    <text evidence="4">The sequence shown here is derived from an EMBL/GenBank/DDBJ whole genome shotgun (WGS) entry which is preliminary data.</text>
</comment>
<dbReference type="InterPro" id="IPR002347">
    <property type="entry name" value="SDR_fam"/>
</dbReference>
<evidence type="ECO:0000313" key="5">
    <source>
        <dbReference type="Proteomes" id="UP000292052"/>
    </source>
</evidence>
<dbReference type="OrthoDB" id="417891at2759"/>
<dbReference type="PRINTS" id="PR00080">
    <property type="entry name" value="SDRFAMILY"/>
</dbReference>
<comment type="similarity">
    <text evidence="1 3">Belongs to the short-chain dehydrogenases/reductases (SDR) family.</text>
</comment>
<sequence>MPYDIKGKIALVTGAATGIGLAYVKELLRNGVKAVTIADIDATKGEDSAKRLNHEFGGNKVIFIRTDVTKADQLEAAFKTALNTWKGLDIVINNAGIMNDANWELQIAVNCNHVVRGSLLAIQYMGKNNGGKGGVVVNIASILGLQELAGCPIYVGTKHFVVGLDRSFGTPFFYNLTGIQFLTMCPGVTDTPLISEAGKFALQGMGNIAKELVEGLGSMPEQHNRSMSSSPVECKVALITGGAIGIGLAIAKSVLRCGARGVMLGDIKEKEGQKAVCELSKEYGENKVCFMKSDVTKKADNEKLFKVAMDKFKSIDIVVNNAGLLHDKDWELEIDVNMKGLVHGTLLGFQHMGKHKNGEGGVIINIASVYGLQQAHGCPVYNGSKYFVIGFSKAMSHKYYEELTGVKVLTMCPGVTETQLIEDAASTALEGFGDVGKILKDGLDALPAQP</sequence>
<proteinExistence type="inferred from homology"/>
<dbReference type="GO" id="GO:0005737">
    <property type="term" value="C:cytoplasm"/>
    <property type="evidence" value="ECO:0007669"/>
    <property type="project" value="TreeGrafter"/>
</dbReference>